<gene>
    <name evidence="2" type="ORF">Sradi_3611100</name>
</gene>
<keyword evidence="1" id="KW-1133">Transmembrane helix</keyword>
<dbReference type="InterPro" id="IPR021109">
    <property type="entry name" value="Peptidase_aspartic_dom_sf"/>
</dbReference>
<protein>
    <recommendedName>
        <fullName evidence="3">Peptidase A2 domain-containing protein</fullName>
    </recommendedName>
</protein>
<dbReference type="SUPFAM" id="SSF50630">
    <property type="entry name" value="Acid proteases"/>
    <property type="match status" value="1"/>
</dbReference>
<dbReference type="PANTHER" id="PTHR12917:SF18">
    <property type="entry name" value="DNA DAMAGE-INDUCIBLE PROTEIN 1-LIKE"/>
    <property type="match status" value="1"/>
</dbReference>
<dbReference type="AlphaFoldDB" id="A0AAW2QI16"/>
<evidence type="ECO:0000256" key="1">
    <source>
        <dbReference type="SAM" id="Phobius"/>
    </source>
</evidence>
<dbReference type="PANTHER" id="PTHR12917">
    <property type="entry name" value="ASPARTYL PROTEASE DDI-RELATED"/>
    <property type="match status" value="1"/>
</dbReference>
<accession>A0AAW2QI16</accession>
<dbReference type="EMBL" id="JACGWJ010000015">
    <property type="protein sequence ID" value="KAL0367210.1"/>
    <property type="molecule type" value="Genomic_DNA"/>
</dbReference>
<sequence length="313" mass="34978">MGQRARAAVEEMSVLTDVIDLRIEDMHADLNVLKRAVGWEEDRAHVSKFKVPSPKPFSRAHIAKELENFLWDMETYFQATRVPEAEKVSITRTVREFVKEFSSLLLDVRDMSEEDKLFNFMAASGGRETERPLFHLWDLEHRARNCPKCGKLNAIVAEQTDGDSETEQTRVGALQLSVLQAESRACVESRYKGLMMVADQINGKEMKALVDTGATDNFISDRVVHKMGLDVKLCDSQVHAVSSEAMPVSGVATTELRVGSWSGQSDFMTVRLDDFDVILGINFFIIANVMILPRLGGIFISGENKSAFVKSGV</sequence>
<feature type="transmembrane region" description="Helical" evidence="1">
    <location>
        <begin position="277"/>
        <end position="300"/>
    </location>
</feature>
<evidence type="ECO:0008006" key="3">
    <source>
        <dbReference type="Google" id="ProtNLM"/>
    </source>
</evidence>
<keyword evidence="1" id="KW-0812">Transmembrane</keyword>
<reference evidence="2" key="1">
    <citation type="submission" date="2020-06" db="EMBL/GenBank/DDBJ databases">
        <authorList>
            <person name="Li T."/>
            <person name="Hu X."/>
            <person name="Zhang T."/>
            <person name="Song X."/>
            <person name="Zhang H."/>
            <person name="Dai N."/>
            <person name="Sheng W."/>
            <person name="Hou X."/>
            <person name="Wei L."/>
        </authorList>
    </citation>
    <scope>NUCLEOTIDE SEQUENCE</scope>
    <source>
        <strain evidence="2">G02</strain>
        <tissue evidence="2">Leaf</tissue>
    </source>
</reference>
<reference evidence="2" key="2">
    <citation type="journal article" date="2024" name="Plant">
        <title>Genomic evolution and insights into agronomic trait innovations of Sesamum species.</title>
        <authorList>
            <person name="Miao H."/>
            <person name="Wang L."/>
            <person name="Qu L."/>
            <person name="Liu H."/>
            <person name="Sun Y."/>
            <person name="Le M."/>
            <person name="Wang Q."/>
            <person name="Wei S."/>
            <person name="Zheng Y."/>
            <person name="Lin W."/>
            <person name="Duan Y."/>
            <person name="Cao H."/>
            <person name="Xiong S."/>
            <person name="Wang X."/>
            <person name="Wei L."/>
            <person name="Li C."/>
            <person name="Ma Q."/>
            <person name="Ju M."/>
            <person name="Zhao R."/>
            <person name="Li G."/>
            <person name="Mu C."/>
            <person name="Tian Q."/>
            <person name="Mei H."/>
            <person name="Zhang T."/>
            <person name="Gao T."/>
            <person name="Zhang H."/>
        </authorList>
    </citation>
    <scope>NUCLEOTIDE SEQUENCE</scope>
    <source>
        <strain evidence="2">G02</strain>
    </source>
</reference>
<dbReference type="Gene3D" id="2.40.70.10">
    <property type="entry name" value="Acid Proteases"/>
    <property type="match status" value="1"/>
</dbReference>
<proteinExistence type="predicted"/>
<name>A0AAW2QI16_SESRA</name>
<dbReference type="CDD" id="cd00303">
    <property type="entry name" value="retropepsin_like"/>
    <property type="match status" value="1"/>
</dbReference>
<keyword evidence="1" id="KW-0472">Membrane</keyword>
<evidence type="ECO:0000313" key="2">
    <source>
        <dbReference type="EMBL" id="KAL0367210.1"/>
    </source>
</evidence>
<dbReference type="Pfam" id="PF13975">
    <property type="entry name" value="gag-asp_proteas"/>
    <property type="match status" value="1"/>
</dbReference>
<organism evidence="2">
    <name type="scientific">Sesamum radiatum</name>
    <name type="common">Black benniseed</name>
    <dbReference type="NCBI Taxonomy" id="300843"/>
    <lineage>
        <taxon>Eukaryota</taxon>
        <taxon>Viridiplantae</taxon>
        <taxon>Streptophyta</taxon>
        <taxon>Embryophyta</taxon>
        <taxon>Tracheophyta</taxon>
        <taxon>Spermatophyta</taxon>
        <taxon>Magnoliopsida</taxon>
        <taxon>eudicotyledons</taxon>
        <taxon>Gunneridae</taxon>
        <taxon>Pentapetalae</taxon>
        <taxon>asterids</taxon>
        <taxon>lamiids</taxon>
        <taxon>Lamiales</taxon>
        <taxon>Pedaliaceae</taxon>
        <taxon>Sesamum</taxon>
    </lineage>
</organism>
<comment type="caution">
    <text evidence="2">The sequence shown here is derived from an EMBL/GenBank/DDBJ whole genome shotgun (WGS) entry which is preliminary data.</text>
</comment>